<name>A0A6P5Y3H8_DURZI</name>
<gene>
    <name evidence="3" type="primary">LOC111288093</name>
</gene>
<feature type="compositionally biased region" description="Polar residues" evidence="1">
    <location>
        <begin position="83"/>
        <end position="99"/>
    </location>
</feature>
<feature type="region of interest" description="Disordered" evidence="1">
    <location>
        <begin position="83"/>
        <end position="104"/>
    </location>
</feature>
<dbReference type="PANTHER" id="PTHR34280">
    <property type="entry name" value="OS01G0920100 PROTEIN"/>
    <property type="match status" value="1"/>
</dbReference>
<feature type="compositionally biased region" description="Polar residues" evidence="1">
    <location>
        <begin position="158"/>
        <end position="185"/>
    </location>
</feature>
<sequence>MGNCVTVYKNKDPAAMNLSAQIQLPTENFVRREQSIAELGSMSQLSSMDTSFRDLSKTEENFFDSQPCLESDCEDFFSVNGDSTSCGNSPNHQKSFTESSLRDKNHSMDRAHDAVAEHSPNDTKKQLIELFRESFDDDDDDAVNNDPSLKQQLEDKPTTFNLPPKSTSRSPYESIPNSVRSSEASPYSGHVPRKEKSAQSPQCCLPSLVRNMSFGERKKRLSPAKTDGRFMSHC</sequence>
<organism evidence="2 3">
    <name type="scientific">Durio zibethinus</name>
    <name type="common">Durian</name>
    <dbReference type="NCBI Taxonomy" id="66656"/>
    <lineage>
        <taxon>Eukaryota</taxon>
        <taxon>Viridiplantae</taxon>
        <taxon>Streptophyta</taxon>
        <taxon>Embryophyta</taxon>
        <taxon>Tracheophyta</taxon>
        <taxon>Spermatophyta</taxon>
        <taxon>Magnoliopsida</taxon>
        <taxon>eudicotyledons</taxon>
        <taxon>Gunneridae</taxon>
        <taxon>Pentapetalae</taxon>
        <taxon>rosids</taxon>
        <taxon>malvids</taxon>
        <taxon>Malvales</taxon>
        <taxon>Malvaceae</taxon>
        <taxon>Helicteroideae</taxon>
        <taxon>Durio</taxon>
    </lineage>
</organism>
<dbReference type="AlphaFoldDB" id="A0A6P5Y3H8"/>
<evidence type="ECO:0000313" key="3">
    <source>
        <dbReference type="RefSeq" id="XP_022734591.1"/>
    </source>
</evidence>
<dbReference type="PANTHER" id="PTHR34280:SF15">
    <property type="entry name" value="TRANSCRIPTION FACTOR"/>
    <property type="match status" value="1"/>
</dbReference>
<protein>
    <submittedName>
        <fullName evidence="3">Uncharacterized protein At3g27210-like</fullName>
    </submittedName>
</protein>
<reference evidence="3" key="1">
    <citation type="submission" date="2025-08" db="UniProtKB">
        <authorList>
            <consortium name="RefSeq"/>
        </authorList>
    </citation>
    <scope>IDENTIFICATION</scope>
    <source>
        <tissue evidence="3">Fruit stalk</tissue>
    </source>
</reference>
<dbReference type="InterPro" id="IPR038947">
    <property type="entry name" value="At3g27210-like"/>
</dbReference>
<evidence type="ECO:0000256" key="1">
    <source>
        <dbReference type="SAM" id="MobiDB-lite"/>
    </source>
</evidence>
<evidence type="ECO:0000313" key="2">
    <source>
        <dbReference type="Proteomes" id="UP000515121"/>
    </source>
</evidence>
<feature type="region of interest" description="Disordered" evidence="1">
    <location>
        <begin position="215"/>
        <end position="234"/>
    </location>
</feature>
<dbReference type="KEGG" id="dzi:111288093"/>
<dbReference type="RefSeq" id="XP_022734591.1">
    <property type="nucleotide sequence ID" value="XM_022878856.1"/>
</dbReference>
<dbReference type="Proteomes" id="UP000515121">
    <property type="component" value="Unplaced"/>
</dbReference>
<feature type="region of interest" description="Disordered" evidence="1">
    <location>
        <begin position="134"/>
        <end position="204"/>
    </location>
</feature>
<proteinExistence type="predicted"/>
<dbReference type="GeneID" id="111288093"/>
<dbReference type="OrthoDB" id="1925325at2759"/>
<keyword evidence="2" id="KW-1185">Reference proteome</keyword>
<accession>A0A6P5Y3H8</accession>